<dbReference type="InterPro" id="IPR014756">
    <property type="entry name" value="Ig_E-set"/>
</dbReference>
<sequence length="102" mass="10906">MSAQVRIVATEVAGVVTAKVIVPHPNESGRRKDELGNLVPAHFISEAKGSLNGTALFEMQLGPSVSKNPFLQFRFKGGKGDTLNVVLLDNKQNSFAGETVVK</sequence>
<dbReference type="Proteomes" id="UP000002725">
    <property type="component" value="Chromosome"/>
</dbReference>
<dbReference type="HOGENOM" id="CLU_172621_1_0_10"/>
<name>B4S943_PROA2</name>
<dbReference type="SUPFAM" id="SSF81296">
    <property type="entry name" value="E set domains"/>
    <property type="match status" value="1"/>
</dbReference>
<dbReference type="RefSeq" id="WP_012504612.1">
    <property type="nucleotide sequence ID" value="NC_011059.1"/>
</dbReference>
<evidence type="ECO:0000313" key="2">
    <source>
        <dbReference type="EMBL" id="ACF45075.1"/>
    </source>
</evidence>
<dbReference type="STRING" id="290512.Paes_0009"/>
<dbReference type="Gene3D" id="2.60.40.10">
    <property type="entry name" value="Immunoglobulins"/>
    <property type="match status" value="1"/>
</dbReference>
<dbReference type="InterPro" id="IPR030995">
    <property type="entry name" value="SoxZ"/>
</dbReference>
<dbReference type="InterPro" id="IPR013783">
    <property type="entry name" value="Ig-like_fold"/>
</dbReference>
<reference evidence="2" key="1">
    <citation type="submission" date="2008-06" db="EMBL/GenBank/DDBJ databases">
        <title>Complete sequence of chromosome of Prosthecochloris aestuarii DSM 271.</title>
        <authorList>
            <consortium name="US DOE Joint Genome Institute"/>
            <person name="Lucas S."/>
            <person name="Copeland A."/>
            <person name="Lapidus A."/>
            <person name="Glavina del Rio T."/>
            <person name="Dalin E."/>
            <person name="Tice H."/>
            <person name="Bruce D."/>
            <person name="Goodwin L."/>
            <person name="Pitluck S."/>
            <person name="Schmutz J."/>
            <person name="Larimer F."/>
            <person name="Land M."/>
            <person name="Hauser L."/>
            <person name="Kyrpides N."/>
            <person name="Anderson I."/>
            <person name="Liu Z."/>
            <person name="Li T."/>
            <person name="Zhao F."/>
            <person name="Overmann J."/>
            <person name="Bryant D.A."/>
            <person name="Richardson P."/>
        </authorList>
    </citation>
    <scope>NUCLEOTIDE SEQUENCE [LARGE SCALE GENOMIC DNA]</scope>
    <source>
        <strain evidence="2">DSM 271</strain>
    </source>
</reference>
<gene>
    <name evidence="2" type="ordered locus">Paes_0009</name>
</gene>
<accession>B4S943</accession>
<dbReference type="KEGG" id="paa:Paes_0009"/>
<evidence type="ECO:0000259" key="1">
    <source>
        <dbReference type="Pfam" id="PF08770"/>
    </source>
</evidence>
<feature type="domain" description="Sulphur oxidation protein SoxZ" evidence="1">
    <location>
        <begin position="10"/>
        <end position="98"/>
    </location>
</feature>
<dbReference type="EMBL" id="CP001108">
    <property type="protein sequence ID" value="ACF45075.1"/>
    <property type="molecule type" value="Genomic_DNA"/>
</dbReference>
<keyword evidence="3" id="KW-1185">Reference proteome</keyword>
<dbReference type="NCBIfam" id="TIGR04490">
    <property type="entry name" value="SoxZ_true"/>
    <property type="match status" value="1"/>
</dbReference>
<dbReference type="AlphaFoldDB" id="B4S943"/>
<dbReference type="eggNOG" id="COG5501">
    <property type="taxonomic scope" value="Bacteria"/>
</dbReference>
<protein>
    <submittedName>
        <fullName evidence="2">Sulphur oxidation protein SoxZ</fullName>
    </submittedName>
</protein>
<evidence type="ECO:0000313" key="3">
    <source>
        <dbReference type="Proteomes" id="UP000002725"/>
    </source>
</evidence>
<organism evidence="2 3">
    <name type="scientific">Prosthecochloris aestuarii (strain DSM 271 / SK 413)</name>
    <dbReference type="NCBI Taxonomy" id="290512"/>
    <lineage>
        <taxon>Bacteria</taxon>
        <taxon>Pseudomonadati</taxon>
        <taxon>Chlorobiota</taxon>
        <taxon>Chlorobiia</taxon>
        <taxon>Chlorobiales</taxon>
        <taxon>Chlorobiaceae</taxon>
        <taxon>Prosthecochloris</taxon>
    </lineage>
</organism>
<proteinExistence type="predicted"/>
<dbReference type="Pfam" id="PF08770">
    <property type="entry name" value="SoxZ"/>
    <property type="match status" value="1"/>
</dbReference>
<dbReference type="InterPro" id="IPR014880">
    <property type="entry name" value="SoxZ_dom"/>
</dbReference>